<proteinExistence type="predicted"/>
<evidence type="ECO:0000313" key="3">
    <source>
        <dbReference type="Proteomes" id="UP000244870"/>
    </source>
</evidence>
<name>A0A2S1KNL7_9LACO</name>
<gene>
    <name evidence="2" type="ORF">B6254_0152</name>
</gene>
<organism evidence="2 3">
    <name type="scientific">Weissella cibaria</name>
    <dbReference type="NCBI Taxonomy" id="137591"/>
    <lineage>
        <taxon>Bacteria</taxon>
        <taxon>Bacillati</taxon>
        <taxon>Bacillota</taxon>
        <taxon>Bacilli</taxon>
        <taxon>Lactobacillales</taxon>
        <taxon>Lactobacillaceae</taxon>
        <taxon>Weissella</taxon>
    </lineage>
</organism>
<feature type="compositionally biased region" description="Polar residues" evidence="1">
    <location>
        <begin position="72"/>
        <end position="87"/>
    </location>
</feature>
<evidence type="ECO:0008006" key="4">
    <source>
        <dbReference type="Google" id="ProtNLM"/>
    </source>
</evidence>
<sequence>MKNTRRLQAKVQHMALASIIIAGIVAPVTQLTPVFPGMSLQDVKAATTGTPDAVDKAGVIVENVRDQGQGVLPSNTPAQLAGQSGTMDSSWKISPLLPEQQANKIVNAKGDFRIQYASKTTEGNNTIYDGSQKSNNDSDKTSVTLTTPNVPQNTVPGQTASYMSVTPGSWDSGTGISQAYIVAAGNKMPDGTGSTNSVPAFPDLTKLYRFSGKQYVYLHNPADTTGTMLTNISTQLRSGVAGMGVVVQFADGTMSDASTPTRIVGSYTGALRYYSLNLTTGIIQVQVGHILSTSTSRVTNLSWDAPVDAEKDEHWTNNNNKPASVIVVKQLKDVAALNWQLVLAGNVKLPSNGDTTQVSGDVRMFGAGGSTASLTYGVSGNATTTPTMVGSAIAYMSSYQEGGFNLLKNKTTDKGTITHDESYTDADGKSVTTGSYTGSQLVQLDKFTNTQSSDTTGTYTIDTGSSSVGFASDAIVLQNKNGDDVSAAVNMSGVTYKDATGATVTDSSKAKTATFTATLPAGASFTVKSKLVANAGQPAGVTSTTTMAGKDANGDAVNLAGTFNWVPVTTVSGNITYVDATGATIATGKYTDKQPGSSTSDITAPTTTDGYRYKFVSADKATYDGSDIKVTVAKIATGNINYVYNGKTVSSTPFTNQEAGKTIANIAAPAGTIDGLRYKLADATKSYAYPDKDGNVNVDLAAIVSGTIEFVDADNNNALVEQQAFTDQTPGAQISPLTLPDGYVLAVDANGDVQSTYNYPTTDAQVVTVKVQKLTSGNRNDGMELTEVPSFSSDNNTIGASDTTTLTATKDGVLSYLNLKGQKADIYMSATDLKSNGSALPIKTLKANLSAGLADVYAANQTDGYGHMIVNDTTSKKGSLTIPDLQMTLSNNNFAAGTYSGTINYTMVSDDLN</sequence>
<dbReference type="Proteomes" id="UP000244870">
    <property type="component" value="Chromosome"/>
</dbReference>
<evidence type="ECO:0000256" key="1">
    <source>
        <dbReference type="SAM" id="MobiDB-lite"/>
    </source>
</evidence>
<dbReference type="RefSeq" id="WP_108729860.1">
    <property type="nucleotide sequence ID" value="NZ_CP020928.1"/>
</dbReference>
<dbReference type="AlphaFoldDB" id="A0A2S1KNL7"/>
<dbReference type="EMBL" id="CP020928">
    <property type="protein sequence ID" value="AWF94599.1"/>
    <property type="molecule type" value="Genomic_DNA"/>
</dbReference>
<evidence type="ECO:0000313" key="2">
    <source>
        <dbReference type="EMBL" id="AWF94599.1"/>
    </source>
</evidence>
<feature type="region of interest" description="Disordered" evidence="1">
    <location>
        <begin position="68"/>
        <end position="87"/>
    </location>
</feature>
<accession>A0A2S1KNL7</accession>
<feature type="region of interest" description="Disordered" evidence="1">
    <location>
        <begin position="123"/>
        <end position="157"/>
    </location>
</feature>
<protein>
    <recommendedName>
        <fullName evidence="4">WxL domain-containing protein</fullName>
    </recommendedName>
</protein>
<reference evidence="2 3" key="1">
    <citation type="submission" date="2017-04" db="EMBL/GenBank/DDBJ databases">
        <title>Weissella cibaria strain m2 complete genome.</title>
        <authorList>
            <person name="Pan Q."/>
            <person name="Tan M."/>
            <person name="Yao F."/>
            <person name="Su S."/>
        </authorList>
    </citation>
    <scope>NUCLEOTIDE SEQUENCE [LARGE SCALE GENOMIC DNA]</scope>
    <source>
        <strain evidence="2 3">M2</strain>
    </source>
</reference>